<gene>
    <name evidence="2" type="ORF">HMPREF7215_2807</name>
</gene>
<evidence type="ECO:0000313" key="3">
    <source>
        <dbReference type="Proteomes" id="UP000006462"/>
    </source>
</evidence>
<feature type="domain" description="IraD/Gp25-like" evidence="1">
    <location>
        <begin position="20"/>
        <end position="101"/>
    </location>
</feature>
<name>A0ABM9ZX60_9BACT</name>
<keyword evidence="3" id="KW-1185">Reference proteome</keyword>
<comment type="caution">
    <text evidence="2">The sequence shown here is derived from an EMBL/GenBank/DDBJ whole genome shotgun (WGS) entry which is preliminary data.</text>
</comment>
<protein>
    <submittedName>
        <fullName evidence="2">Lysozyme</fullName>
    </submittedName>
</protein>
<dbReference type="Proteomes" id="UP000006462">
    <property type="component" value="Unassembled WGS sequence"/>
</dbReference>
<evidence type="ECO:0000313" key="2">
    <source>
        <dbReference type="EMBL" id="EFB91546.1"/>
    </source>
</evidence>
<dbReference type="RefSeq" id="WP_009164001.1">
    <property type="nucleotide sequence ID" value="NZ_ADFP01000031.1"/>
</dbReference>
<accession>A0ABM9ZX60</accession>
<dbReference type="SUPFAM" id="SSF160719">
    <property type="entry name" value="gpW/gp25-like"/>
    <property type="match status" value="1"/>
</dbReference>
<organism evidence="2 3">
    <name type="scientific">Pyramidobacter piscolens W5455</name>
    <dbReference type="NCBI Taxonomy" id="352165"/>
    <lineage>
        <taxon>Bacteria</taxon>
        <taxon>Thermotogati</taxon>
        <taxon>Synergistota</taxon>
        <taxon>Synergistia</taxon>
        <taxon>Synergistales</taxon>
        <taxon>Dethiosulfovibrionaceae</taxon>
        <taxon>Pyramidobacter</taxon>
    </lineage>
</organism>
<evidence type="ECO:0000259" key="1">
    <source>
        <dbReference type="Pfam" id="PF04965"/>
    </source>
</evidence>
<dbReference type="Pfam" id="PF04965">
    <property type="entry name" value="GPW_gp25"/>
    <property type="match status" value="1"/>
</dbReference>
<dbReference type="Gene3D" id="3.10.450.40">
    <property type="match status" value="1"/>
</dbReference>
<sequence>MRRIVAASWGAVDFAPATVSEEVVQNVRTILSTAAGTVPLDRDFGVDADALDLPAPSAQAKIAADVVAKIARYEPRARVVRVAWQGDADGRLRPRVEVEIDEQ</sequence>
<proteinExistence type="predicted"/>
<dbReference type="EMBL" id="ADFP01000031">
    <property type="protein sequence ID" value="EFB91546.1"/>
    <property type="molecule type" value="Genomic_DNA"/>
</dbReference>
<dbReference type="InterPro" id="IPR007048">
    <property type="entry name" value="IraD/Gp25-like"/>
</dbReference>
<reference evidence="2 3" key="1">
    <citation type="submission" date="2009-12" db="EMBL/GenBank/DDBJ databases">
        <authorList>
            <person name="Shrivastava S."/>
            <person name="Madupu R."/>
            <person name="Durkin A.S."/>
            <person name="Torralba M."/>
            <person name="Methe B."/>
            <person name="Sutton G.G."/>
            <person name="Strausberg R.L."/>
            <person name="Nelson K.E."/>
        </authorList>
    </citation>
    <scope>NUCLEOTIDE SEQUENCE [LARGE SCALE GENOMIC DNA]</scope>
    <source>
        <strain evidence="2 3">W5455</strain>
    </source>
</reference>